<comment type="similarity">
    <text evidence="2">Belongs to the bacterial solute-binding protein 1 family.</text>
</comment>
<dbReference type="RefSeq" id="WP_013256398.1">
    <property type="nucleotide sequence ID" value="NC_014364.1"/>
</dbReference>
<evidence type="ECO:0000256" key="3">
    <source>
        <dbReference type="SAM" id="SignalP"/>
    </source>
</evidence>
<dbReference type="OrthoDB" id="9766758at2"/>
<feature type="signal peptide" evidence="3">
    <location>
        <begin position="1"/>
        <end position="22"/>
    </location>
</feature>
<dbReference type="PANTHER" id="PTHR43649:SF12">
    <property type="entry name" value="DIACETYLCHITOBIOSE BINDING PROTEIN DASA"/>
    <property type="match status" value="1"/>
</dbReference>
<name>E1R884_SEDSS</name>
<gene>
    <name evidence="4" type="ordered locus">Spirs_3853</name>
</gene>
<dbReference type="InterPro" id="IPR050490">
    <property type="entry name" value="Bact_solute-bd_prot1"/>
</dbReference>
<dbReference type="Pfam" id="PF13416">
    <property type="entry name" value="SBP_bac_8"/>
    <property type="match status" value="1"/>
</dbReference>
<reference evidence="4 5" key="1">
    <citation type="journal article" date="2010" name="Stand. Genomic Sci.">
        <title>Complete genome sequence of Spirochaeta smaragdinae type strain (SEBR 4228).</title>
        <authorList>
            <person name="Mavromatis K."/>
            <person name="Yasawong M."/>
            <person name="Chertkov O."/>
            <person name="Lapidus A."/>
            <person name="Lucas S."/>
            <person name="Nolan M."/>
            <person name="Del Rio T.G."/>
            <person name="Tice H."/>
            <person name="Cheng J.F."/>
            <person name="Pitluck S."/>
            <person name="Liolios K."/>
            <person name="Ivanova N."/>
            <person name="Tapia R."/>
            <person name="Han C."/>
            <person name="Bruce D."/>
            <person name="Goodwin L."/>
            <person name="Pati A."/>
            <person name="Chen A."/>
            <person name="Palaniappan K."/>
            <person name="Land M."/>
            <person name="Hauser L."/>
            <person name="Chang Y.J."/>
            <person name="Jeffries C.D."/>
            <person name="Detter J.C."/>
            <person name="Rohde M."/>
            <person name="Brambilla E."/>
            <person name="Spring S."/>
            <person name="Goker M."/>
            <person name="Sikorski J."/>
            <person name="Woyke T."/>
            <person name="Bristow J."/>
            <person name="Eisen J.A."/>
            <person name="Markowitz V."/>
            <person name="Hugenholtz P."/>
            <person name="Klenk H.P."/>
            <person name="Kyrpides N.C."/>
        </authorList>
    </citation>
    <scope>NUCLEOTIDE SEQUENCE [LARGE SCALE GENOMIC DNA]</scope>
    <source>
        <strain evidence="5">DSM 11293 / JCM 15392 / SEBR 4228</strain>
    </source>
</reference>
<dbReference type="HOGENOM" id="CLU_614933_0_0_12"/>
<dbReference type="PANTHER" id="PTHR43649">
    <property type="entry name" value="ARABINOSE-BINDING PROTEIN-RELATED"/>
    <property type="match status" value="1"/>
</dbReference>
<dbReference type="STRING" id="573413.Spirs_3853"/>
<dbReference type="eggNOG" id="COG1653">
    <property type="taxonomic scope" value="Bacteria"/>
</dbReference>
<proteinExistence type="inferred from homology"/>
<comment type="subcellular location">
    <subcellularLocation>
        <location evidence="1">Periplasm</location>
    </subcellularLocation>
</comment>
<dbReference type="GO" id="GO:0042597">
    <property type="term" value="C:periplasmic space"/>
    <property type="evidence" value="ECO:0007669"/>
    <property type="project" value="UniProtKB-SubCell"/>
</dbReference>
<dbReference type="SUPFAM" id="SSF53850">
    <property type="entry name" value="Periplasmic binding protein-like II"/>
    <property type="match status" value="1"/>
</dbReference>
<protein>
    <submittedName>
        <fullName evidence="4">Extracellular solute-binding protein family 1</fullName>
    </submittedName>
</protein>
<evidence type="ECO:0000313" key="4">
    <source>
        <dbReference type="EMBL" id="ADK82939.1"/>
    </source>
</evidence>
<dbReference type="InterPro" id="IPR006059">
    <property type="entry name" value="SBP"/>
</dbReference>
<dbReference type="EMBL" id="CP002116">
    <property type="protein sequence ID" value="ADK82939.1"/>
    <property type="molecule type" value="Genomic_DNA"/>
</dbReference>
<organism evidence="4 5">
    <name type="scientific">Sediminispirochaeta smaragdinae (strain DSM 11293 / JCM 15392 / SEBR 4228)</name>
    <name type="common">Spirochaeta smaragdinae</name>
    <dbReference type="NCBI Taxonomy" id="573413"/>
    <lineage>
        <taxon>Bacteria</taxon>
        <taxon>Pseudomonadati</taxon>
        <taxon>Spirochaetota</taxon>
        <taxon>Spirochaetia</taxon>
        <taxon>Spirochaetales</taxon>
        <taxon>Spirochaetaceae</taxon>
        <taxon>Sediminispirochaeta</taxon>
    </lineage>
</organism>
<keyword evidence="5" id="KW-1185">Reference proteome</keyword>
<evidence type="ECO:0000256" key="2">
    <source>
        <dbReference type="ARBA" id="ARBA00008520"/>
    </source>
</evidence>
<dbReference type="Proteomes" id="UP000002318">
    <property type="component" value="Chromosome"/>
</dbReference>
<dbReference type="KEGG" id="ssm:Spirs_3853"/>
<evidence type="ECO:0000256" key="1">
    <source>
        <dbReference type="ARBA" id="ARBA00004418"/>
    </source>
</evidence>
<accession>E1R884</accession>
<evidence type="ECO:0000313" key="5">
    <source>
        <dbReference type="Proteomes" id="UP000002318"/>
    </source>
</evidence>
<feature type="chain" id="PRO_5003150770" evidence="3">
    <location>
        <begin position="23"/>
        <end position="430"/>
    </location>
</feature>
<keyword evidence="3" id="KW-0732">Signal</keyword>
<dbReference type="Gene3D" id="3.40.190.10">
    <property type="entry name" value="Periplasmic binding protein-like II"/>
    <property type="match status" value="1"/>
</dbReference>
<sequence length="430" mass="47219">MKKIQAFLGMLVLLSSTLPIYAGGQQEGEEGITIWTKYNALNPENIRDEWLKKTLEEYQAETGKVVENIFVPYDQINSKLNVAVTAGGQVPEISYVDSQQQAFYITNDTLMDLTDYVKNASWYKDLSPRALAACTAPDGRILCVPLNIGTRVSYVWADAWPNGFPRTTTEFLKEAERIKAEGHYAITFKASEKYGAEGLYYGLIKSYGGRYGDGKGQAGWASPETAHAVEFLRTLFKNGYAPEIDLAPGFDNERPFMQGDAVSFAGISWSYVYMNPLTAPDGTIFDNGAQSVAKAVEAGKIIVAPYLSAPNGEPVAAITCSALAIPQGAEHIAEAKAFIDWLMTTERNAECAEAIGGLPSLRPAMDTPTFKNAYWQQVAKITESYGAPYPALAEYDRALTKLAQTFEALLANPNLDSMERLKQAQEEVNR</sequence>
<dbReference type="AlphaFoldDB" id="E1R884"/>